<sequence length="112" mass="11977">MQQIVVVEEADPIGPSVTDAGIACRSHPRVFDGVQFDRHSVERGYGSVVDTVGDDDYLIEGARLPQCALDGLNDEFGALMCRDDERKGRPGGILHCVIGHASHGTGRRSTGS</sequence>
<name>A0ABP4Y5Z5_9MICO</name>
<protein>
    <submittedName>
        <fullName evidence="1">Uncharacterized protein</fullName>
    </submittedName>
</protein>
<keyword evidence="2" id="KW-1185">Reference proteome</keyword>
<proteinExistence type="predicted"/>
<evidence type="ECO:0000313" key="2">
    <source>
        <dbReference type="Proteomes" id="UP001500002"/>
    </source>
</evidence>
<evidence type="ECO:0000313" key="1">
    <source>
        <dbReference type="EMBL" id="GAA1799135.1"/>
    </source>
</evidence>
<organism evidence="1 2">
    <name type="scientific">Agromyces neolithicus</name>
    <dbReference type="NCBI Taxonomy" id="269420"/>
    <lineage>
        <taxon>Bacteria</taxon>
        <taxon>Bacillati</taxon>
        <taxon>Actinomycetota</taxon>
        <taxon>Actinomycetes</taxon>
        <taxon>Micrococcales</taxon>
        <taxon>Microbacteriaceae</taxon>
        <taxon>Agromyces</taxon>
    </lineage>
</organism>
<dbReference type="Proteomes" id="UP001500002">
    <property type="component" value="Unassembled WGS sequence"/>
</dbReference>
<comment type="caution">
    <text evidence="1">The sequence shown here is derived from an EMBL/GenBank/DDBJ whole genome shotgun (WGS) entry which is preliminary data.</text>
</comment>
<reference evidence="2" key="1">
    <citation type="journal article" date="2019" name="Int. J. Syst. Evol. Microbiol.">
        <title>The Global Catalogue of Microorganisms (GCM) 10K type strain sequencing project: providing services to taxonomists for standard genome sequencing and annotation.</title>
        <authorList>
            <consortium name="The Broad Institute Genomics Platform"/>
            <consortium name="The Broad Institute Genome Sequencing Center for Infectious Disease"/>
            <person name="Wu L."/>
            <person name="Ma J."/>
        </authorList>
    </citation>
    <scope>NUCLEOTIDE SEQUENCE [LARGE SCALE GENOMIC DNA]</scope>
    <source>
        <strain evidence="2">JCM 14322</strain>
    </source>
</reference>
<accession>A0ABP4Y5Z5</accession>
<gene>
    <name evidence="1" type="ORF">GCM10009749_03620</name>
</gene>
<dbReference type="EMBL" id="BAAANJ010000001">
    <property type="protein sequence ID" value="GAA1799135.1"/>
    <property type="molecule type" value="Genomic_DNA"/>
</dbReference>